<dbReference type="EMBL" id="BMXA01000001">
    <property type="protein sequence ID" value="GGZ96692.1"/>
    <property type="molecule type" value="Genomic_DNA"/>
</dbReference>
<reference evidence="2" key="1">
    <citation type="journal article" date="2014" name="Int. J. Syst. Evol. Microbiol.">
        <title>Complete genome sequence of Corynebacterium casei LMG S-19264T (=DSM 44701T), isolated from a smear-ripened cheese.</title>
        <authorList>
            <consortium name="US DOE Joint Genome Institute (JGI-PGF)"/>
            <person name="Walter F."/>
            <person name="Albersmeier A."/>
            <person name="Kalinowski J."/>
            <person name="Ruckert C."/>
        </authorList>
    </citation>
    <scope>NUCLEOTIDE SEQUENCE</scope>
    <source>
        <strain evidence="2">KCTC 12711</strain>
    </source>
</reference>
<accession>A0A918RG61</accession>
<sequence length="87" mass="10090">MDRELAEETSLLAMRISSTLDKQLKKIMDNSSKEDFEQMRKGVGFVMGYLYTDIMEPLWNQHPDLRPKEMDGSYEVPQGVKDGFKNT</sequence>
<evidence type="ECO:0000313" key="3">
    <source>
        <dbReference type="Proteomes" id="UP000614811"/>
    </source>
</evidence>
<keyword evidence="3" id="KW-1185">Reference proteome</keyword>
<dbReference type="RefSeq" id="WP_189398066.1">
    <property type="nucleotide sequence ID" value="NZ_BMXA01000001.1"/>
</dbReference>
<evidence type="ECO:0000256" key="1">
    <source>
        <dbReference type="SAM" id="MobiDB-lite"/>
    </source>
</evidence>
<gene>
    <name evidence="2" type="ORF">GCM10008090_01160</name>
</gene>
<dbReference type="AlphaFoldDB" id="A0A918RG61"/>
<evidence type="ECO:0000313" key="2">
    <source>
        <dbReference type="EMBL" id="GGZ96692.1"/>
    </source>
</evidence>
<name>A0A918RG61_9GAMM</name>
<comment type="caution">
    <text evidence="2">The sequence shown here is derived from an EMBL/GenBank/DDBJ whole genome shotgun (WGS) entry which is preliminary data.</text>
</comment>
<reference evidence="2" key="2">
    <citation type="submission" date="2020-09" db="EMBL/GenBank/DDBJ databases">
        <authorList>
            <person name="Sun Q."/>
            <person name="Kim S."/>
        </authorList>
    </citation>
    <scope>NUCLEOTIDE SEQUENCE</scope>
    <source>
        <strain evidence="2">KCTC 12711</strain>
    </source>
</reference>
<organism evidence="2 3">
    <name type="scientific">Arenicella chitinivorans</name>
    <dbReference type="NCBI Taxonomy" id="1329800"/>
    <lineage>
        <taxon>Bacteria</taxon>
        <taxon>Pseudomonadati</taxon>
        <taxon>Pseudomonadota</taxon>
        <taxon>Gammaproteobacteria</taxon>
        <taxon>Arenicellales</taxon>
        <taxon>Arenicellaceae</taxon>
        <taxon>Arenicella</taxon>
    </lineage>
</organism>
<proteinExistence type="predicted"/>
<dbReference type="Proteomes" id="UP000614811">
    <property type="component" value="Unassembled WGS sequence"/>
</dbReference>
<feature type="region of interest" description="Disordered" evidence="1">
    <location>
        <begin position="66"/>
        <end position="87"/>
    </location>
</feature>
<protein>
    <submittedName>
        <fullName evidence="2">Uncharacterized protein</fullName>
    </submittedName>
</protein>